<organism evidence="1 2">
    <name type="scientific">Dendrothele bispora (strain CBS 962.96)</name>
    <dbReference type="NCBI Taxonomy" id="1314807"/>
    <lineage>
        <taxon>Eukaryota</taxon>
        <taxon>Fungi</taxon>
        <taxon>Dikarya</taxon>
        <taxon>Basidiomycota</taxon>
        <taxon>Agaricomycotina</taxon>
        <taxon>Agaricomycetes</taxon>
        <taxon>Agaricomycetidae</taxon>
        <taxon>Agaricales</taxon>
        <taxon>Agaricales incertae sedis</taxon>
        <taxon>Dendrothele</taxon>
    </lineage>
</organism>
<sequence>MATNNPEQKSALNVVLGAMTFGFEGKPGVRVHDLKQLEQIIDVFRAHGHAEIDNSRYYGDGSSEEIIGQVDWRTKGLIMSTKLPAFHVRSSVHSTTDGQLTFPNRITSSHSLKVVNLDNSAEHVMTEKYRKSPITMRYT</sequence>
<accession>A0A4S8L468</accession>
<dbReference type="AlphaFoldDB" id="A0A4S8L468"/>
<dbReference type="SUPFAM" id="SSF51430">
    <property type="entry name" value="NAD(P)-linked oxidoreductase"/>
    <property type="match status" value="1"/>
</dbReference>
<gene>
    <name evidence="1" type="ORF">K435DRAFT_871943</name>
</gene>
<dbReference type="EMBL" id="ML179706">
    <property type="protein sequence ID" value="THU82818.1"/>
    <property type="molecule type" value="Genomic_DNA"/>
</dbReference>
<evidence type="ECO:0000313" key="2">
    <source>
        <dbReference type="Proteomes" id="UP000297245"/>
    </source>
</evidence>
<evidence type="ECO:0000313" key="1">
    <source>
        <dbReference type="EMBL" id="THU82818.1"/>
    </source>
</evidence>
<protein>
    <submittedName>
        <fullName evidence="1">Uncharacterized protein</fullName>
    </submittedName>
</protein>
<dbReference type="InterPro" id="IPR036812">
    <property type="entry name" value="NAD(P)_OxRdtase_dom_sf"/>
</dbReference>
<dbReference type="Proteomes" id="UP000297245">
    <property type="component" value="Unassembled WGS sequence"/>
</dbReference>
<name>A0A4S8L468_DENBC</name>
<dbReference type="OrthoDB" id="2310150at2759"/>
<dbReference type="Gene3D" id="3.20.20.100">
    <property type="entry name" value="NADP-dependent oxidoreductase domain"/>
    <property type="match status" value="1"/>
</dbReference>
<proteinExistence type="predicted"/>
<keyword evidence="2" id="KW-1185">Reference proteome</keyword>
<reference evidence="1 2" key="1">
    <citation type="journal article" date="2019" name="Nat. Ecol. Evol.">
        <title>Megaphylogeny resolves global patterns of mushroom evolution.</title>
        <authorList>
            <person name="Varga T."/>
            <person name="Krizsan K."/>
            <person name="Foldi C."/>
            <person name="Dima B."/>
            <person name="Sanchez-Garcia M."/>
            <person name="Sanchez-Ramirez S."/>
            <person name="Szollosi G.J."/>
            <person name="Szarkandi J.G."/>
            <person name="Papp V."/>
            <person name="Albert L."/>
            <person name="Andreopoulos W."/>
            <person name="Angelini C."/>
            <person name="Antonin V."/>
            <person name="Barry K.W."/>
            <person name="Bougher N.L."/>
            <person name="Buchanan P."/>
            <person name="Buyck B."/>
            <person name="Bense V."/>
            <person name="Catcheside P."/>
            <person name="Chovatia M."/>
            <person name="Cooper J."/>
            <person name="Damon W."/>
            <person name="Desjardin D."/>
            <person name="Finy P."/>
            <person name="Geml J."/>
            <person name="Haridas S."/>
            <person name="Hughes K."/>
            <person name="Justo A."/>
            <person name="Karasinski D."/>
            <person name="Kautmanova I."/>
            <person name="Kiss B."/>
            <person name="Kocsube S."/>
            <person name="Kotiranta H."/>
            <person name="LaButti K.M."/>
            <person name="Lechner B.E."/>
            <person name="Liimatainen K."/>
            <person name="Lipzen A."/>
            <person name="Lukacs Z."/>
            <person name="Mihaltcheva S."/>
            <person name="Morgado L.N."/>
            <person name="Niskanen T."/>
            <person name="Noordeloos M.E."/>
            <person name="Ohm R.A."/>
            <person name="Ortiz-Santana B."/>
            <person name="Ovrebo C."/>
            <person name="Racz N."/>
            <person name="Riley R."/>
            <person name="Savchenko A."/>
            <person name="Shiryaev A."/>
            <person name="Soop K."/>
            <person name="Spirin V."/>
            <person name="Szebenyi C."/>
            <person name="Tomsovsky M."/>
            <person name="Tulloss R.E."/>
            <person name="Uehling J."/>
            <person name="Grigoriev I.V."/>
            <person name="Vagvolgyi C."/>
            <person name="Papp T."/>
            <person name="Martin F.M."/>
            <person name="Miettinen O."/>
            <person name="Hibbett D.S."/>
            <person name="Nagy L.G."/>
        </authorList>
    </citation>
    <scope>NUCLEOTIDE SEQUENCE [LARGE SCALE GENOMIC DNA]</scope>
    <source>
        <strain evidence="1 2">CBS 962.96</strain>
    </source>
</reference>